<dbReference type="PATRIC" id="fig|45068.5.peg.1641"/>
<gene>
    <name evidence="5" type="ORF">Llon_1512</name>
</gene>
<dbReference type="SMART" id="SM00248">
    <property type="entry name" value="ANK"/>
    <property type="match status" value="3"/>
</dbReference>
<dbReference type="PANTHER" id="PTHR24198">
    <property type="entry name" value="ANKYRIN REPEAT AND PROTEIN KINASE DOMAIN-CONTAINING PROTEIN"/>
    <property type="match status" value="1"/>
</dbReference>
<evidence type="ECO:0000313" key="6">
    <source>
        <dbReference type="Proteomes" id="UP000054997"/>
    </source>
</evidence>
<evidence type="ECO:0000313" key="5">
    <source>
        <dbReference type="EMBL" id="KTD20626.1"/>
    </source>
</evidence>
<accession>A0A0W0VKJ0</accession>
<keyword evidence="6" id="KW-1185">Reference proteome</keyword>
<feature type="region of interest" description="Disordered" evidence="4">
    <location>
        <begin position="1"/>
        <end position="25"/>
    </location>
</feature>
<name>A0A0W0VKJ0_9GAMM</name>
<dbReference type="SUPFAM" id="SSF48403">
    <property type="entry name" value="Ankyrin repeat"/>
    <property type="match status" value="1"/>
</dbReference>
<dbReference type="Gene3D" id="1.25.40.20">
    <property type="entry name" value="Ankyrin repeat-containing domain"/>
    <property type="match status" value="1"/>
</dbReference>
<dbReference type="OrthoDB" id="5649561at2"/>
<keyword evidence="2 3" id="KW-0040">ANK repeat</keyword>
<keyword evidence="1" id="KW-0677">Repeat</keyword>
<dbReference type="InterPro" id="IPR036770">
    <property type="entry name" value="Ankyrin_rpt-contain_sf"/>
</dbReference>
<dbReference type="AlphaFoldDB" id="A0A0W0VKJ0"/>
<evidence type="ECO:0000256" key="2">
    <source>
        <dbReference type="ARBA" id="ARBA00023043"/>
    </source>
</evidence>
<feature type="compositionally biased region" description="Basic and acidic residues" evidence="4">
    <location>
        <begin position="12"/>
        <end position="24"/>
    </location>
</feature>
<evidence type="ECO:0000256" key="1">
    <source>
        <dbReference type="ARBA" id="ARBA00022737"/>
    </source>
</evidence>
<dbReference type="Pfam" id="PF12796">
    <property type="entry name" value="Ank_2"/>
    <property type="match status" value="1"/>
</dbReference>
<reference evidence="5 6" key="1">
    <citation type="submission" date="2015-11" db="EMBL/GenBank/DDBJ databases">
        <title>Genomic analysis of 38 Legionella species identifies large and diverse effector repertoires.</title>
        <authorList>
            <person name="Burstein D."/>
            <person name="Amaro F."/>
            <person name="Zusman T."/>
            <person name="Lifshitz Z."/>
            <person name="Cohen O."/>
            <person name="Gilbert J.A."/>
            <person name="Pupko T."/>
            <person name="Shuman H.A."/>
            <person name="Segal G."/>
        </authorList>
    </citation>
    <scope>NUCLEOTIDE SEQUENCE [LARGE SCALE GENOMIC DNA]</scope>
    <source>
        <strain evidence="5 6">ATCC 49505</strain>
    </source>
</reference>
<protein>
    <submittedName>
        <fullName evidence="5">Ankyrin repeat protein</fullName>
    </submittedName>
</protein>
<proteinExistence type="predicted"/>
<comment type="caution">
    <text evidence="5">The sequence shown here is derived from an EMBL/GenBank/DDBJ whole genome shotgun (WGS) entry which is preliminary data.</text>
</comment>
<sequence length="127" mass="14130">MFSWLKSLGSKDNNEKGKQTREAIEETAQSPAITVYAALGQIEAVRKAIKNGADVDARNETGATALIIAASRNDFEMVKLLIEEGESDPDVQDHFGKTPAYWSEFHGNQEMLNYLKAQVQSNHRPFC</sequence>
<dbReference type="PANTHER" id="PTHR24198:SF165">
    <property type="entry name" value="ANKYRIN REPEAT-CONTAINING PROTEIN-RELATED"/>
    <property type="match status" value="1"/>
</dbReference>
<dbReference type="EMBL" id="LNYK01000019">
    <property type="protein sequence ID" value="KTD20626.1"/>
    <property type="molecule type" value="Genomic_DNA"/>
</dbReference>
<dbReference type="PROSITE" id="PS50297">
    <property type="entry name" value="ANK_REP_REGION"/>
    <property type="match status" value="1"/>
</dbReference>
<dbReference type="RefSeq" id="WP_058529516.1">
    <property type="nucleotide sequence ID" value="NZ_CAAAHZ010000004.1"/>
</dbReference>
<feature type="repeat" description="ANK" evidence="3">
    <location>
        <begin position="61"/>
        <end position="85"/>
    </location>
</feature>
<evidence type="ECO:0000256" key="3">
    <source>
        <dbReference type="PROSITE-ProRule" id="PRU00023"/>
    </source>
</evidence>
<evidence type="ECO:0000256" key="4">
    <source>
        <dbReference type="SAM" id="MobiDB-lite"/>
    </source>
</evidence>
<organism evidence="5 6">
    <name type="scientific">Legionella londiniensis</name>
    <dbReference type="NCBI Taxonomy" id="45068"/>
    <lineage>
        <taxon>Bacteria</taxon>
        <taxon>Pseudomonadati</taxon>
        <taxon>Pseudomonadota</taxon>
        <taxon>Gammaproteobacteria</taxon>
        <taxon>Legionellales</taxon>
        <taxon>Legionellaceae</taxon>
        <taxon>Legionella</taxon>
    </lineage>
</organism>
<dbReference type="InterPro" id="IPR002110">
    <property type="entry name" value="Ankyrin_rpt"/>
</dbReference>
<dbReference type="Proteomes" id="UP000054997">
    <property type="component" value="Unassembled WGS sequence"/>
</dbReference>
<dbReference type="STRING" id="45068.Llon_1512"/>
<dbReference type="PROSITE" id="PS50088">
    <property type="entry name" value="ANK_REPEAT"/>
    <property type="match status" value="1"/>
</dbReference>